<dbReference type="AlphaFoldDB" id="A0A2T1DVP3"/>
<dbReference type="InterPro" id="IPR038762">
    <property type="entry name" value="ABM_predict"/>
</dbReference>
<dbReference type="PANTHER" id="PTHR40057">
    <property type="entry name" value="SLR1162 PROTEIN"/>
    <property type="match status" value="1"/>
</dbReference>
<sequence length="222" mass="25673">MTDQIEPMPDGSIVIEYDGIPGEKETEFRKWQSEIRSGVTQFEGYLRTDVFPAIKDAQDKWYIIVHFDTPANLSQWLDSDTRHRLISMGKRRFGAYRYHMGNGLTGLEAWFSKRIDTNGKRSHPPAWKQNFAVLFGLYPTVMVETLLFAKLRFMDAWALPYQMFVSNLVSCSLLTWVVMPSVTWLLSFWLKPQQMDGRLNLIGALLVFLGYSLMVAVFRSLV</sequence>
<reference evidence="4" key="1">
    <citation type="submission" date="2018-02" db="EMBL/GenBank/DDBJ databases">
        <authorList>
            <person name="Moore K."/>
            <person name="Momper L."/>
        </authorList>
    </citation>
    <scope>NUCLEOTIDE SEQUENCE [LARGE SCALE GENOMIC DNA]</scope>
    <source>
        <strain evidence="4">ULC18</strain>
    </source>
</reference>
<comment type="caution">
    <text evidence="3">The sequence shown here is derived from an EMBL/GenBank/DDBJ whole genome shotgun (WGS) entry which is preliminary data.</text>
</comment>
<evidence type="ECO:0000256" key="1">
    <source>
        <dbReference type="SAM" id="Phobius"/>
    </source>
</evidence>
<organism evidence="3 4">
    <name type="scientific">Stenomitos frigidus ULC18</name>
    <dbReference type="NCBI Taxonomy" id="2107698"/>
    <lineage>
        <taxon>Bacteria</taxon>
        <taxon>Bacillati</taxon>
        <taxon>Cyanobacteriota</taxon>
        <taxon>Cyanophyceae</taxon>
        <taxon>Leptolyngbyales</taxon>
        <taxon>Leptolyngbyaceae</taxon>
        <taxon>Stenomitos</taxon>
    </lineage>
</organism>
<feature type="transmembrane region" description="Helical" evidence="1">
    <location>
        <begin position="130"/>
        <end position="149"/>
    </location>
</feature>
<dbReference type="InterPro" id="IPR011008">
    <property type="entry name" value="Dimeric_a/b-barrel"/>
</dbReference>
<evidence type="ECO:0000313" key="4">
    <source>
        <dbReference type="Proteomes" id="UP000239576"/>
    </source>
</evidence>
<dbReference type="OrthoDB" id="1494254at2"/>
<name>A0A2T1DVP3_9CYAN</name>
<dbReference type="Proteomes" id="UP000239576">
    <property type="component" value="Unassembled WGS sequence"/>
</dbReference>
<evidence type="ECO:0000259" key="2">
    <source>
        <dbReference type="Pfam" id="PF03992"/>
    </source>
</evidence>
<feature type="domain" description="ABM" evidence="2">
    <location>
        <begin position="14"/>
        <end position="81"/>
    </location>
</feature>
<evidence type="ECO:0000313" key="3">
    <source>
        <dbReference type="EMBL" id="PSB24586.1"/>
    </source>
</evidence>
<keyword evidence="1" id="KW-0812">Transmembrane</keyword>
<dbReference type="Gene3D" id="3.30.70.100">
    <property type="match status" value="1"/>
</dbReference>
<protein>
    <recommendedName>
        <fullName evidence="2">ABM domain-containing protein</fullName>
    </recommendedName>
</protein>
<reference evidence="3 4" key="2">
    <citation type="submission" date="2018-03" db="EMBL/GenBank/DDBJ databases">
        <title>The ancient ancestry and fast evolution of plastids.</title>
        <authorList>
            <person name="Moore K.R."/>
            <person name="Magnabosco C."/>
            <person name="Momper L."/>
            <person name="Gold D.A."/>
            <person name="Bosak T."/>
            <person name="Fournier G.P."/>
        </authorList>
    </citation>
    <scope>NUCLEOTIDE SEQUENCE [LARGE SCALE GENOMIC DNA]</scope>
    <source>
        <strain evidence="3 4">ULC18</strain>
    </source>
</reference>
<dbReference type="InterPro" id="IPR007138">
    <property type="entry name" value="ABM_dom"/>
</dbReference>
<feature type="transmembrane region" description="Helical" evidence="1">
    <location>
        <begin position="161"/>
        <end position="187"/>
    </location>
</feature>
<gene>
    <name evidence="3" type="ORF">C7B82_26555</name>
</gene>
<accession>A0A2T1DVP3</accession>
<keyword evidence="4" id="KW-1185">Reference proteome</keyword>
<feature type="transmembrane region" description="Helical" evidence="1">
    <location>
        <begin position="199"/>
        <end position="218"/>
    </location>
</feature>
<dbReference type="PANTHER" id="PTHR40057:SF1">
    <property type="entry name" value="SLR1162 PROTEIN"/>
    <property type="match status" value="1"/>
</dbReference>
<keyword evidence="1" id="KW-1133">Transmembrane helix</keyword>
<dbReference type="Pfam" id="PF03992">
    <property type="entry name" value="ABM"/>
    <property type="match status" value="1"/>
</dbReference>
<dbReference type="SUPFAM" id="SSF54909">
    <property type="entry name" value="Dimeric alpha+beta barrel"/>
    <property type="match status" value="1"/>
</dbReference>
<dbReference type="RefSeq" id="WP_106259809.1">
    <property type="nucleotide sequence ID" value="NZ_CAWNSW010000105.1"/>
</dbReference>
<dbReference type="EMBL" id="PVWK01000142">
    <property type="protein sequence ID" value="PSB24586.1"/>
    <property type="molecule type" value="Genomic_DNA"/>
</dbReference>
<keyword evidence="1" id="KW-0472">Membrane</keyword>
<proteinExistence type="predicted"/>